<dbReference type="InterPro" id="IPR036249">
    <property type="entry name" value="Thioredoxin-like_sf"/>
</dbReference>
<keyword evidence="3" id="KW-1185">Reference proteome</keyword>
<sequence>MILMKFNRKKSICKKNAAVLLIAVVLTISSGSHNGITSAFWSPSQNESIRSRCNTRHSVAHLWAINGSGGADSEKLVIEFLTDHNRDALLRPTVDPSRPILVDAFAPWCGPCKLLDKVLKKSQPRYIGKVDFVRWNVNDAENTALIKSHFIQMGYTLNKLPSLILYREGEPIAVRPGFANEFQLDDWLEKTLPDVLERTFDENARGLNQEVTGNGPVMEKREDSKDRVDVDVLAPEVAKEIKVARHLLSPLDFKARVMTERLRVVQRTDAHIASVETQVENEKTNLDHNEVLTDCTDETECWERMAETFGWKDRTVVPATDGILLPKRIVS</sequence>
<dbReference type="SUPFAM" id="SSF52833">
    <property type="entry name" value="Thioredoxin-like"/>
    <property type="match status" value="1"/>
</dbReference>
<evidence type="ECO:0000313" key="2">
    <source>
        <dbReference type="EMBL" id="KAL3780769.1"/>
    </source>
</evidence>
<dbReference type="Pfam" id="PF00085">
    <property type="entry name" value="Thioredoxin"/>
    <property type="match status" value="1"/>
</dbReference>
<dbReference type="AlphaFoldDB" id="A0ABD3NYM6"/>
<dbReference type="CDD" id="cd02947">
    <property type="entry name" value="TRX_family"/>
    <property type="match status" value="1"/>
</dbReference>
<organism evidence="2 3">
    <name type="scientific">Cyclotella cryptica</name>
    <dbReference type="NCBI Taxonomy" id="29204"/>
    <lineage>
        <taxon>Eukaryota</taxon>
        <taxon>Sar</taxon>
        <taxon>Stramenopiles</taxon>
        <taxon>Ochrophyta</taxon>
        <taxon>Bacillariophyta</taxon>
        <taxon>Coscinodiscophyceae</taxon>
        <taxon>Thalassiosirophycidae</taxon>
        <taxon>Stephanodiscales</taxon>
        <taxon>Stephanodiscaceae</taxon>
        <taxon>Cyclotella</taxon>
    </lineage>
</organism>
<feature type="domain" description="Thioredoxin" evidence="1">
    <location>
        <begin position="79"/>
        <end position="193"/>
    </location>
</feature>
<comment type="caution">
    <text evidence="2">The sequence shown here is derived from an EMBL/GenBank/DDBJ whole genome shotgun (WGS) entry which is preliminary data.</text>
</comment>
<gene>
    <name evidence="2" type="ORF">HJC23_006707</name>
</gene>
<accession>A0ABD3NYM6</accession>
<proteinExistence type="predicted"/>
<dbReference type="InterPro" id="IPR013766">
    <property type="entry name" value="Thioredoxin_domain"/>
</dbReference>
<dbReference type="PANTHER" id="PTHR45663">
    <property type="entry name" value="GEO12009P1"/>
    <property type="match status" value="1"/>
</dbReference>
<reference evidence="2 3" key="1">
    <citation type="journal article" date="2020" name="G3 (Bethesda)">
        <title>Improved Reference Genome for Cyclotella cryptica CCMP332, a Model for Cell Wall Morphogenesis, Salinity Adaptation, and Lipid Production in Diatoms (Bacillariophyta).</title>
        <authorList>
            <person name="Roberts W.R."/>
            <person name="Downey K.M."/>
            <person name="Ruck E.C."/>
            <person name="Traller J.C."/>
            <person name="Alverson A.J."/>
        </authorList>
    </citation>
    <scope>NUCLEOTIDE SEQUENCE [LARGE SCALE GENOMIC DNA]</scope>
    <source>
        <strain evidence="2 3">CCMP332</strain>
    </source>
</reference>
<dbReference type="Gene3D" id="3.40.30.10">
    <property type="entry name" value="Glutaredoxin"/>
    <property type="match status" value="1"/>
</dbReference>
<dbReference type="PANTHER" id="PTHR45663:SF11">
    <property type="entry name" value="GEO12009P1"/>
    <property type="match status" value="1"/>
</dbReference>
<dbReference type="EMBL" id="JABMIG020000338">
    <property type="protein sequence ID" value="KAL3780769.1"/>
    <property type="molecule type" value="Genomic_DNA"/>
</dbReference>
<evidence type="ECO:0000259" key="1">
    <source>
        <dbReference type="PROSITE" id="PS51352"/>
    </source>
</evidence>
<dbReference type="PROSITE" id="PS51352">
    <property type="entry name" value="THIOREDOXIN_2"/>
    <property type="match status" value="1"/>
</dbReference>
<dbReference type="Proteomes" id="UP001516023">
    <property type="component" value="Unassembled WGS sequence"/>
</dbReference>
<protein>
    <recommendedName>
        <fullName evidence="1">Thioredoxin domain-containing protein</fullName>
    </recommendedName>
</protein>
<evidence type="ECO:0000313" key="3">
    <source>
        <dbReference type="Proteomes" id="UP001516023"/>
    </source>
</evidence>
<name>A0ABD3NYM6_9STRA</name>